<dbReference type="PANTHER" id="PTHR30450:SF1">
    <property type="entry name" value="D-METHIONINE TRANSPORT SYSTEM PERMEASE PROTEIN METI-RELATED"/>
    <property type="match status" value="1"/>
</dbReference>
<keyword evidence="11" id="KW-1185">Reference proteome</keyword>
<comment type="subcellular location">
    <subcellularLocation>
        <location evidence="1 8">Cell membrane</location>
        <topology evidence="1 8">Multi-pass membrane protein</topology>
    </subcellularLocation>
</comment>
<dbReference type="PROSITE" id="PS50928">
    <property type="entry name" value="ABC_TM1"/>
    <property type="match status" value="1"/>
</dbReference>
<dbReference type="AlphaFoldDB" id="A0A075QYZ2"/>
<evidence type="ECO:0000256" key="2">
    <source>
        <dbReference type="ARBA" id="ARBA00007069"/>
    </source>
</evidence>
<feature type="transmembrane region" description="Helical" evidence="8">
    <location>
        <begin position="198"/>
        <end position="221"/>
    </location>
</feature>
<evidence type="ECO:0000256" key="5">
    <source>
        <dbReference type="ARBA" id="ARBA00022692"/>
    </source>
</evidence>
<evidence type="ECO:0000256" key="4">
    <source>
        <dbReference type="ARBA" id="ARBA00022475"/>
    </source>
</evidence>
<evidence type="ECO:0000256" key="3">
    <source>
        <dbReference type="ARBA" id="ARBA00022448"/>
    </source>
</evidence>
<keyword evidence="4" id="KW-1003">Cell membrane</keyword>
<dbReference type="STRING" id="1042163.BRLA_c004080"/>
<dbReference type="PANTHER" id="PTHR30450">
    <property type="entry name" value="ABC TRANSPORTER PERMEASE"/>
    <property type="match status" value="1"/>
</dbReference>
<keyword evidence="7 8" id="KW-0472">Membrane</keyword>
<gene>
    <name evidence="10" type="primary">metP</name>
    <name evidence="10" type="ORF">BRLA_c004080</name>
</gene>
<dbReference type="EMBL" id="CP007806">
    <property type="protein sequence ID" value="AIG24789.1"/>
    <property type="molecule type" value="Genomic_DNA"/>
</dbReference>
<feature type="transmembrane region" description="Helical" evidence="8">
    <location>
        <begin position="156"/>
        <end position="178"/>
    </location>
</feature>
<dbReference type="Pfam" id="PF00528">
    <property type="entry name" value="BPD_transp_1"/>
    <property type="match status" value="1"/>
</dbReference>
<dbReference type="SUPFAM" id="SSF161098">
    <property type="entry name" value="MetI-like"/>
    <property type="match status" value="1"/>
</dbReference>
<evidence type="ECO:0000259" key="9">
    <source>
        <dbReference type="PROSITE" id="PS50928"/>
    </source>
</evidence>
<evidence type="ECO:0000313" key="11">
    <source>
        <dbReference type="Proteomes" id="UP000005850"/>
    </source>
</evidence>
<evidence type="ECO:0000256" key="7">
    <source>
        <dbReference type="ARBA" id="ARBA00023136"/>
    </source>
</evidence>
<feature type="transmembrane region" description="Helical" evidence="8">
    <location>
        <begin position="28"/>
        <end position="50"/>
    </location>
</feature>
<sequence>MNDFLLTYLPNVVKFWDLIQKAIWETGYMVLFSLLFAALIGIPLGILLVVTSKGHLKPMPALYQLLSFIVNIFRSIPYIVLIIILIPVTRVLIQTSIGPNAAILSLVVGSAPFIARLVETSIREVNRGVIEAAQSMGASNWQIIYKILIPESLPGIVSGITVTAVSLVGYTAMAGVVGAGGLGAMAFNYGFNGFKPDIMLVTTVLLIILVQIIQMIGDAIARKLDHR</sequence>
<proteinExistence type="inferred from homology"/>
<evidence type="ECO:0000313" key="10">
    <source>
        <dbReference type="EMBL" id="AIG24789.1"/>
    </source>
</evidence>
<dbReference type="FunFam" id="1.10.3720.10:FF:000002">
    <property type="entry name" value="D-methionine ABC transporter permease MetI"/>
    <property type="match status" value="1"/>
</dbReference>
<dbReference type="GO" id="GO:0005886">
    <property type="term" value="C:plasma membrane"/>
    <property type="evidence" value="ECO:0007669"/>
    <property type="project" value="UniProtKB-SubCell"/>
</dbReference>
<protein>
    <submittedName>
        <fullName evidence="10">Methionine import system permease protein MetP</fullName>
    </submittedName>
</protein>
<keyword evidence="5 8" id="KW-0812">Transmembrane</keyword>
<comment type="similarity">
    <text evidence="2">Belongs to the binding-protein-dependent transport system permease family. CysTW subfamily.</text>
</comment>
<feature type="transmembrane region" description="Helical" evidence="8">
    <location>
        <begin position="97"/>
        <end position="118"/>
    </location>
</feature>
<feature type="domain" description="ABC transmembrane type-1" evidence="9">
    <location>
        <begin position="23"/>
        <end position="217"/>
    </location>
</feature>
<dbReference type="NCBIfam" id="NF008049">
    <property type="entry name" value="PRK10782.1"/>
    <property type="match status" value="1"/>
</dbReference>
<dbReference type="InterPro" id="IPR035906">
    <property type="entry name" value="MetI-like_sf"/>
</dbReference>
<name>A0A075QYZ2_BRELA</name>
<dbReference type="GO" id="GO:0048473">
    <property type="term" value="P:D-methionine transmembrane transport"/>
    <property type="evidence" value="ECO:0007669"/>
    <property type="project" value="TreeGrafter"/>
</dbReference>
<dbReference type="Gene3D" id="1.10.3720.10">
    <property type="entry name" value="MetI-like"/>
    <property type="match status" value="1"/>
</dbReference>
<reference evidence="10 11" key="1">
    <citation type="journal article" date="2011" name="J. Bacteriol.">
        <title>Genome sequence of Brevibacillus laterosporus LMG 15441, a pathogen of invertebrates.</title>
        <authorList>
            <person name="Djukic M."/>
            <person name="Poehlein A."/>
            <person name="Thurmer A."/>
            <person name="Daniel R."/>
        </authorList>
    </citation>
    <scope>NUCLEOTIDE SEQUENCE [LARGE SCALE GENOMIC DNA]</scope>
    <source>
        <strain evidence="10 11">LMG 15441</strain>
    </source>
</reference>
<dbReference type="eggNOG" id="COG2011">
    <property type="taxonomic scope" value="Bacteria"/>
</dbReference>
<organism evidence="10 11">
    <name type="scientific">Brevibacillus laterosporus LMG 15441</name>
    <dbReference type="NCBI Taxonomy" id="1042163"/>
    <lineage>
        <taxon>Bacteria</taxon>
        <taxon>Bacillati</taxon>
        <taxon>Bacillota</taxon>
        <taxon>Bacilli</taxon>
        <taxon>Bacillales</taxon>
        <taxon>Paenibacillaceae</taxon>
        <taxon>Brevibacillus</taxon>
    </lineage>
</organism>
<dbReference type="InterPro" id="IPR051322">
    <property type="entry name" value="AA_ABC_Transporter_Permease"/>
</dbReference>
<keyword evidence="3 8" id="KW-0813">Transport</keyword>
<accession>A0A075QYZ2</accession>
<evidence type="ECO:0000256" key="8">
    <source>
        <dbReference type="RuleBase" id="RU363032"/>
    </source>
</evidence>
<dbReference type="HOGENOM" id="CLU_077375_0_1_9"/>
<dbReference type="Proteomes" id="UP000005850">
    <property type="component" value="Chromosome"/>
</dbReference>
<evidence type="ECO:0000256" key="6">
    <source>
        <dbReference type="ARBA" id="ARBA00022989"/>
    </source>
</evidence>
<dbReference type="KEGG" id="blr:BRLA_c004080"/>
<dbReference type="InterPro" id="IPR000515">
    <property type="entry name" value="MetI-like"/>
</dbReference>
<dbReference type="CDD" id="cd06261">
    <property type="entry name" value="TM_PBP2"/>
    <property type="match status" value="1"/>
</dbReference>
<keyword evidence="6 8" id="KW-1133">Transmembrane helix</keyword>
<feature type="transmembrane region" description="Helical" evidence="8">
    <location>
        <begin position="62"/>
        <end position="85"/>
    </location>
</feature>
<dbReference type="RefSeq" id="WP_003333555.1">
    <property type="nucleotide sequence ID" value="NZ_CP007806.1"/>
</dbReference>
<evidence type="ECO:0000256" key="1">
    <source>
        <dbReference type="ARBA" id="ARBA00004651"/>
    </source>
</evidence>